<organism evidence="3 4">
    <name type="scientific">Solanum commersonii</name>
    <name type="common">Commerson's wild potato</name>
    <name type="synonym">Commerson's nightshade</name>
    <dbReference type="NCBI Taxonomy" id="4109"/>
    <lineage>
        <taxon>Eukaryota</taxon>
        <taxon>Viridiplantae</taxon>
        <taxon>Streptophyta</taxon>
        <taxon>Embryophyta</taxon>
        <taxon>Tracheophyta</taxon>
        <taxon>Spermatophyta</taxon>
        <taxon>Magnoliopsida</taxon>
        <taxon>eudicotyledons</taxon>
        <taxon>Gunneridae</taxon>
        <taxon>Pentapetalae</taxon>
        <taxon>asterids</taxon>
        <taxon>lamiids</taxon>
        <taxon>Solanales</taxon>
        <taxon>Solanaceae</taxon>
        <taxon>Solanoideae</taxon>
        <taxon>Solaneae</taxon>
        <taxon>Solanum</taxon>
    </lineage>
</organism>
<sequence length="60" mass="6884">MRARGSGPRSCFVCEDFGHKKKDCPRHHEVLQKVLEVVPFVPRVELKELETVLVVALKLE</sequence>
<dbReference type="InterPro" id="IPR001878">
    <property type="entry name" value="Znf_CCHC"/>
</dbReference>
<proteinExistence type="predicted"/>
<name>A0A9J5YZ91_SOLCO</name>
<feature type="non-terminal residue" evidence="3">
    <location>
        <position position="1"/>
    </location>
</feature>
<dbReference type="GO" id="GO:0008270">
    <property type="term" value="F:zinc ion binding"/>
    <property type="evidence" value="ECO:0007669"/>
    <property type="project" value="UniProtKB-KW"/>
</dbReference>
<dbReference type="SUPFAM" id="SSF57756">
    <property type="entry name" value="Retrovirus zinc finger-like domains"/>
    <property type="match status" value="1"/>
</dbReference>
<evidence type="ECO:0000313" key="4">
    <source>
        <dbReference type="Proteomes" id="UP000824120"/>
    </source>
</evidence>
<accession>A0A9J5YZ91</accession>
<reference evidence="3 4" key="1">
    <citation type="submission" date="2020-09" db="EMBL/GenBank/DDBJ databases">
        <title>De no assembly of potato wild relative species, Solanum commersonii.</title>
        <authorList>
            <person name="Cho K."/>
        </authorList>
    </citation>
    <scope>NUCLEOTIDE SEQUENCE [LARGE SCALE GENOMIC DNA]</scope>
    <source>
        <strain evidence="3">LZ3.2</strain>
        <tissue evidence="3">Leaf</tissue>
    </source>
</reference>
<dbReference type="EMBL" id="JACXVP010000005">
    <property type="protein sequence ID" value="KAG5605979.1"/>
    <property type="molecule type" value="Genomic_DNA"/>
</dbReference>
<keyword evidence="4" id="KW-1185">Reference proteome</keyword>
<gene>
    <name evidence="3" type="ORF">H5410_027471</name>
</gene>
<keyword evidence="1" id="KW-0863">Zinc-finger</keyword>
<comment type="caution">
    <text evidence="3">The sequence shown here is derived from an EMBL/GenBank/DDBJ whole genome shotgun (WGS) entry which is preliminary data.</text>
</comment>
<dbReference type="InterPro" id="IPR036875">
    <property type="entry name" value="Znf_CCHC_sf"/>
</dbReference>
<evidence type="ECO:0000313" key="3">
    <source>
        <dbReference type="EMBL" id="KAG5605979.1"/>
    </source>
</evidence>
<dbReference type="AlphaFoldDB" id="A0A9J5YZ91"/>
<dbReference type="PROSITE" id="PS50158">
    <property type="entry name" value="ZF_CCHC"/>
    <property type="match status" value="1"/>
</dbReference>
<dbReference type="GO" id="GO:0003676">
    <property type="term" value="F:nucleic acid binding"/>
    <property type="evidence" value="ECO:0007669"/>
    <property type="project" value="InterPro"/>
</dbReference>
<evidence type="ECO:0000259" key="2">
    <source>
        <dbReference type="PROSITE" id="PS50158"/>
    </source>
</evidence>
<feature type="domain" description="CCHC-type" evidence="2">
    <location>
        <begin position="11"/>
        <end position="26"/>
    </location>
</feature>
<keyword evidence="1" id="KW-0862">Zinc</keyword>
<evidence type="ECO:0000256" key="1">
    <source>
        <dbReference type="PROSITE-ProRule" id="PRU00047"/>
    </source>
</evidence>
<dbReference type="Proteomes" id="UP000824120">
    <property type="component" value="Chromosome 5"/>
</dbReference>
<keyword evidence="1" id="KW-0479">Metal-binding</keyword>
<protein>
    <recommendedName>
        <fullName evidence="2">CCHC-type domain-containing protein</fullName>
    </recommendedName>
</protein>